<evidence type="ECO:0000256" key="16">
    <source>
        <dbReference type="ARBA" id="ARBA00048151"/>
    </source>
</evidence>
<dbReference type="FunFam" id="3.60.20.10:FF:000001">
    <property type="entry name" value="Glutamate synthase, large subunit"/>
    <property type="match status" value="1"/>
</dbReference>
<evidence type="ECO:0000256" key="4">
    <source>
        <dbReference type="ARBA" id="ARBA00012079"/>
    </source>
</evidence>
<dbReference type="InterPro" id="IPR050711">
    <property type="entry name" value="ET-N_metabolism_enzyme"/>
</dbReference>
<dbReference type="GO" id="GO:0004355">
    <property type="term" value="F:glutamate synthase (NADPH) activity"/>
    <property type="evidence" value="ECO:0007669"/>
    <property type="project" value="UniProtKB-EC"/>
</dbReference>
<comment type="similarity">
    <text evidence="3">Belongs to the glutamate synthase family.</text>
</comment>
<reference evidence="20 21" key="1">
    <citation type="journal article" date="2011" name="Front. Microbiol.">
        <title>Genomic signatures of strain selection and enhancement in Bacillus atrophaeus var. globigii, a historical biowarfare simulant.</title>
        <authorList>
            <person name="Gibbons H.S."/>
            <person name="Broomall S.M."/>
            <person name="McNew L.A."/>
            <person name="Daligault H."/>
            <person name="Chapman C."/>
            <person name="Bruce D."/>
            <person name="Karavis M."/>
            <person name="Krepps M."/>
            <person name="McGregor P.A."/>
            <person name="Hong C."/>
            <person name="Park K.H."/>
            <person name="Akmal A."/>
            <person name="Feldman A."/>
            <person name="Lin J.S."/>
            <person name="Chang W.E."/>
            <person name="Higgs B.W."/>
            <person name="Demirev P."/>
            <person name="Lindquist J."/>
            <person name="Liem A."/>
            <person name="Fochler E."/>
            <person name="Read T.D."/>
            <person name="Tapia R."/>
            <person name="Johnson S."/>
            <person name="Bishop-Lilly K.A."/>
            <person name="Detter C."/>
            <person name="Han C."/>
            <person name="Sozhamannan S."/>
            <person name="Rosenzweig C.N."/>
            <person name="Skowronski E.W."/>
        </authorList>
    </citation>
    <scope>NUCLEOTIDE SEQUENCE [LARGE SCALE GENOMIC DNA]</scope>
    <source>
        <strain evidence="20 21">TPS4-2</strain>
    </source>
</reference>
<dbReference type="InterPro" id="IPR036485">
    <property type="entry name" value="Glu_synth_asu_C_sf"/>
</dbReference>
<keyword evidence="5" id="KW-0028">Amino-acid biosynthesis</keyword>
<dbReference type="GO" id="GO:0006537">
    <property type="term" value="P:glutamate biosynthetic process"/>
    <property type="evidence" value="ECO:0007669"/>
    <property type="project" value="UniProtKB-KW"/>
</dbReference>
<evidence type="ECO:0000256" key="9">
    <source>
        <dbReference type="ARBA" id="ARBA00022962"/>
    </source>
</evidence>
<evidence type="ECO:0000256" key="13">
    <source>
        <dbReference type="ARBA" id="ARBA00023164"/>
    </source>
</evidence>
<evidence type="ECO:0000256" key="2">
    <source>
        <dbReference type="ARBA" id="ARBA00001927"/>
    </source>
</evidence>
<keyword evidence="6" id="KW-0285">Flavoprotein</keyword>
<evidence type="ECO:0000256" key="10">
    <source>
        <dbReference type="ARBA" id="ARBA00023002"/>
    </source>
</evidence>
<comment type="cofactor">
    <cofactor evidence="1">
        <name>FMN</name>
        <dbReference type="ChEBI" id="CHEBI:58210"/>
    </cofactor>
</comment>
<evidence type="ECO:0000259" key="19">
    <source>
        <dbReference type="PROSITE" id="PS51278"/>
    </source>
</evidence>
<keyword evidence="13" id="KW-0314">Glutamate biosynthesis</keyword>
<keyword evidence="9" id="KW-0315">Glutamine amidotransferase</keyword>
<evidence type="ECO:0000256" key="1">
    <source>
        <dbReference type="ARBA" id="ARBA00001917"/>
    </source>
</evidence>
<evidence type="ECO:0000256" key="8">
    <source>
        <dbReference type="ARBA" id="ARBA00022723"/>
    </source>
</evidence>
<dbReference type="Proteomes" id="UP000288361">
    <property type="component" value="Unassembled WGS sequence"/>
</dbReference>
<dbReference type="InterPro" id="IPR006982">
    <property type="entry name" value="Glu_synth_centr_N"/>
</dbReference>
<dbReference type="Pfam" id="PF04898">
    <property type="entry name" value="Glu_syn_central"/>
    <property type="match status" value="1"/>
</dbReference>
<evidence type="ECO:0000256" key="15">
    <source>
        <dbReference type="ARBA" id="ARBA00037898"/>
    </source>
</evidence>
<dbReference type="PROSITE" id="PS51278">
    <property type="entry name" value="GATASE_TYPE_2"/>
    <property type="match status" value="1"/>
</dbReference>
<evidence type="ECO:0000256" key="17">
    <source>
        <dbReference type="ARBA" id="ARBA00072108"/>
    </source>
</evidence>
<dbReference type="EC" id="1.4.1.13" evidence="4"/>
<gene>
    <name evidence="20" type="ORF">CWI73_10470</name>
</gene>
<organism evidence="20 21">
    <name type="scientific">Idiomarina piscisalsi</name>
    <dbReference type="NCBI Taxonomy" id="1096243"/>
    <lineage>
        <taxon>Bacteria</taxon>
        <taxon>Pseudomonadati</taxon>
        <taxon>Pseudomonadota</taxon>
        <taxon>Gammaproteobacteria</taxon>
        <taxon>Alteromonadales</taxon>
        <taxon>Idiomarinaceae</taxon>
        <taxon>Idiomarina</taxon>
    </lineage>
</organism>
<dbReference type="PANTHER" id="PTHR11938:SF148">
    <property type="entry name" value="GLUTAMATE SYNTHASE [NADPH] LARGE CHAIN"/>
    <property type="match status" value="1"/>
</dbReference>
<keyword evidence="11" id="KW-0408">Iron</keyword>
<dbReference type="GO" id="GO:0019676">
    <property type="term" value="P:ammonia assimilation cycle"/>
    <property type="evidence" value="ECO:0007669"/>
    <property type="project" value="TreeGrafter"/>
</dbReference>
<comment type="catalytic activity">
    <reaction evidence="16">
        <text>2 L-glutamate + NADP(+) = L-glutamine + 2-oxoglutarate + NADPH + H(+)</text>
        <dbReference type="Rhea" id="RHEA:15501"/>
        <dbReference type="ChEBI" id="CHEBI:15378"/>
        <dbReference type="ChEBI" id="CHEBI:16810"/>
        <dbReference type="ChEBI" id="CHEBI:29985"/>
        <dbReference type="ChEBI" id="CHEBI:57783"/>
        <dbReference type="ChEBI" id="CHEBI:58349"/>
        <dbReference type="ChEBI" id="CHEBI:58359"/>
        <dbReference type="EC" id="1.4.1.13"/>
    </reaction>
</comment>
<keyword evidence="7" id="KW-0288">FMN</keyword>
<dbReference type="Pfam" id="PF00310">
    <property type="entry name" value="GATase_2"/>
    <property type="match status" value="1"/>
</dbReference>
<evidence type="ECO:0000256" key="3">
    <source>
        <dbReference type="ARBA" id="ARBA00009716"/>
    </source>
</evidence>
<dbReference type="SUPFAM" id="SSF51395">
    <property type="entry name" value="FMN-linked oxidoreductases"/>
    <property type="match status" value="1"/>
</dbReference>
<dbReference type="FunFam" id="3.20.20.70:FF:000061">
    <property type="entry name" value="Glutamate synthase large subunit"/>
    <property type="match status" value="1"/>
</dbReference>
<evidence type="ECO:0000256" key="18">
    <source>
        <dbReference type="ARBA" id="ARBA00079921"/>
    </source>
</evidence>
<dbReference type="RefSeq" id="WP_126752725.1">
    <property type="nucleotide sequence ID" value="NZ_JBHUMT010000016.1"/>
</dbReference>
<dbReference type="NCBIfam" id="NF008730">
    <property type="entry name" value="PRK11750.1"/>
    <property type="match status" value="1"/>
</dbReference>
<evidence type="ECO:0000256" key="7">
    <source>
        <dbReference type="ARBA" id="ARBA00022643"/>
    </source>
</evidence>
<evidence type="ECO:0000313" key="20">
    <source>
        <dbReference type="EMBL" id="RUO62339.1"/>
    </source>
</evidence>
<dbReference type="InterPro" id="IPR013785">
    <property type="entry name" value="Aldolase_TIM"/>
</dbReference>
<evidence type="ECO:0000256" key="14">
    <source>
        <dbReference type="ARBA" id="ARBA00023291"/>
    </source>
</evidence>
<dbReference type="InterPro" id="IPR002489">
    <property type="entry name" value="Glu_synth_asu_C"/>
</dbReference>
<dbReference type="SUPFAM" id="SSF69336">
    <property type="entry name" value="Alpha subunit of glutamate synthase, C-terminal domain"/>
    <property type="match status" value="1"/>
</dbReference>
<name>A0A432YMW4_9GAMM</name>
<comment type="pathway">
    <text evidence="15">Amino-acid biosynthesis; L-glutamate biosynthesis via GLT pathway; L-glutamate from 2-oxoglutarate and L-glutamine (NADP(+) route): step 1/1.</text>
</comment>
<sequence length="1488" mass="164073">MGLYQNADVRDNCGFGLIANINGEARHELIATALHGLDRMQHRGGIGSDGKTGDGCGLLLQLPEQFFKDYAKSQNWSLSKKFAVGMVFFSKDHDKKEAARQLIEQELQKETLTVNGWRKVPTDRTILGEQASLSEPDIEQVIVSAPPGWRKKDLERRLYMARRRIEQHYADNSELYIASLSSLVIVYKGLVLAKDLASYYHDLTNDKLTTTICVFHQRFSTNTEPRWPLAQPFRFLAHNGEINTIRGNRQWARARAYKFHTPLLPDLQNATPLVGMSGSDSASLDNMLELLLAGGMDLFRAMRLLIPPAWQGDATMSEDMRAFYEFNALHMEPWDGPAGVVLSNGRHVACSLDRNGLRPARYVLTKSGTLTIASEVGIWDYDEAEVKEKGRLGPGQMMAVDTYTGKIWYNDDIETELKDRHPYKQWLSQNRRHLVPFERSHADKIGQRLYDDETMAVFHKAFLYSEEELQQVMSVLAKDGQEAVGSMGDDTPQAFLSKQPRLLYDYFRQQFAQVTNPAIDPIRERHVMSLSTIIGREHNVFNEASGDADRVVFESPILMYTDVKQLRELDEKHYRSMDFSLAFNPADKSLQHALTELVENVVEAVRQQGVVIAILSDRHFEKGDVTIPAPMAVGAVQQALVHENLRCDSNIIIETASARDSHHMAVLLGLGATAIYPFLAYETVEQLVEKHKVDLSVREALLNYRKGLNKGLLKILSKMGISTISGYRGASLFEAVGLNQDVRELSFCNMPARINGTGFDDIQQDLLQRFQKAWLKRKPLAQGGLLKYVHGSEYHAYNPDVVVALQEAANTGDEGAYKVYAKHVNERPVTHIRDLLDLKLPETPAIDIKQVEPKERLYQRFDTAAMSIGALSSEAHEALAIAMNRIGGHSNSGEGGEDPKRFYTEKNSRIKQVASGRFGVTPHYLVNADVIQIKVAQGAKPGEGGQLPGEKVTAEIAQLRYAVPGTTLISPPPHHDIYSIEDLAQLIFDLKQVNPAALVSVKLVSTPGIGTIATGVAKAYADLITVSGYDGGTGASPLTSVKYAGSPWELGLAEVHEALVTNKLRHKIRLQVDGGLKTGKDIVKAAILGAESFGFGTAPMVALGCKYLRICHLNNCATGIATQDELLRKKHFSGLPEKVIRLFEFMAEEVRDILSYLGVTELTDVIERTDLLERLPGETKRQQAVDLTELLASSGIQSEYPLHCTEKNEPFDKGDLNQQILSAAQSAVENKSGGKWSFSIQNNDRSVAASLSGHIAKWHGNQGMATAPITLNFNGTAGQSFGAWNAGGLKLRLIGDANDYVGKGMAGGEIVLKQPLNANYLSHKAVIMGNTCLYGATGGKLYAAGGAGERFAVRNSGATAVVESIGDHGCEYMTGGIVAVLGDCGINFGAGMTGGFAYLRDLDGDLHRRLNHELVEALDIETSIIKEHLRGLIHEHHEATGSAYSRKLLASFDETVKSFRIVKPKSQDVSDLLGHRARSTAELRVQVM</sequence>
<dbReference type="InterPro" id="IPR017932">
    <property type="entry name" value="GATase_2_dom"/>
</dbReference>
<keyword evidence="14" id="KW-0003">3Fe-4S</keyword>
<evidence type="ECO:0000256" key="6">
    <source>
        <dbReference type="ARBA" id="ARBA00022630"/>
    </source>
</evidence>
<dbReference type="GO" id="GO:0051538">
    <property type="term" value="F:3 iron, 4 sulfur cluster binding"/>
    <property type="evidence" value="ECO:0007669"/>
    <property type="project" value="UniProtKB-KW"/>
</dbReference>
<dbReference type="Pfam" id="PF01493">
    <property type="entry name" value="GXGXG"/>
    <property type="match status" value="1"/>
</dbReference>
<dbReference type="Gene3D" id="2.160.20.60">
    <property type="entry name" value="Glutamate synthase, alpha subunit, C-terminal domain"/>
    <property type="match status" value="1"/>
</dbReference>
<protein>
    <recommendedName>
        <fullName evidence="17">Glutamate synthase [NADPH] large chain</fullName>
        <ecNumber evidence="4">1.4.1.13</ecNumber>
    </recommendedName>
    <alternativeName>
        <fullName evidence="18">Glutamate synthase subunit alpha</fullName>
    </alternativeName>
</protein>
<dbReference type="SUPFAM" id="SSF56235">
    <property type="entry name" value="N-terminal nucleophile aminohydrolases (Ntn hydrolases)"/>
    <property type="match status" value="1"/>
</dbReference>
<feature type="domain" description="Glutamine amidotransferase type-2" evidence="19">
    <location>
        <begin position="13"/>
        <end position="403"/>
    </location>
</feature>
<dbReference type="PANTHER" id="PTHR11938">
    <property type="entry name" value="FAD NADPH DEHYDROGENASE/OXIDOREDUCTASE"/>
    <property type="match status" value="1"/>
</dbReference>
<dbReference type="Gene3D" id="3.20.20.70">
    <property type="entry name" value="Aldolase class I"/>
    <property type="match status" value="2"/>
</dbReference>
<evidence type="ECO:0000256" key="11">
    <source>
        <dbReference type="ARBA" id="ARBA00023004"/>
    </source>
</evidence>
<comment type="cofactor">
    <cofactor evidence="2">
        <name>[3Fe-4S] cluster</name>
        <dbReference type="ChEBI" id="CHEBI:21137"/>
    </cofactor>
</comment>
<evidence type="ECO:0000256" key="5">
    <source>
        <dbReference type="ARBA" id="ARBA00022605"/>
    </source>
</evidence>
<keyword evidence="12" id="KW-0411">Iron-sulfur</keyword>
<dbReference type="CDD" id="cd00982">
    <property type="entry name" value="gltB_C"/>
    <property type="match status" value="1"/>
</dbReference>
<dbReference type="CDD" id="cd02808">
    <property type="entry name" value="GltS_FMN"/>
    <property type="match status" value="1"/>
</dbReference>
<dbReference type="Gene3D" id="3.60.20.10">
    <property type="entry name" value="Glutamine Phosphoribosylpyrophosphate, subunit 1, domain 1"/>
    <property type="match status" value="1"/>
</dbReference>
<dbReference type="EMBL" id="PIQA01000012">
    <property type="protein sequence ID" value="RUO62339.1"/>
    <property type="molecule type" value="Genomic_DNA"/>
</dbReference>
<dbReference type="InterPro" id="IPR029055">
    <property type="entry name" value="Ntn_hydrolases_N"/>
</dbReference>
<dbReference type="GO" id="GO:0046872">
    <property type="term" value="F:metal ion binding"/>
    <property type="evidence" value="ECO:0007669"/>
    <property type="project" value="UniProtKB-KW"/>
</dbReference>
<evidence type="ECO:0000256" key="12">
    <source>
        <dbReference type="ARBA" id="ARBA00023014"/>
    </source>
</evidence>
<comment type="caution">
    <text evidence="20">The sequence shown here is derived from an EMBL/GenBank/DDBJ whole genome shotgun (WGS) entry which is preliminary data.</text>
</comment>
<dbReference type="CDD" id="cd00713">
    <property type="entry name" value="GltS"/>
    <property type="match status" value="1"/>
</dbReference>
<proteinExistence type="inferred from homology"/>
<dbReference type="Pfam" id="PF01645">
    <property type="entry name" value="Glu_synthase"/>
    <property type="match status" value="1"/>
</dbReference>
<accession>A0A432YMW4</accession>
<dbReference type="InterPro" id="IPR002932">
    <property type="entry name" value="Glu_synthdom"/>
</dbReference>
<keyword evidence="8" id="KW-0479">Metal-binding</keyword>
<evidence type="ECO:0000313" key="21">
    <source>
        <dbReference type="Proteomes" id="UP000288361"/>
    </source>
</evidence>
<keyword evidence="10" id="KW-0560">Oxidoreductase</keyword>